<feature type="region of interest" description="Disordered" evidence="1">
    <location>
        <begin position="102"/>
        <end position="153"/>
    </location>
</feature>
<dbReference type="AlphaFoldDB" id="A0A232LWM7"/>
<keyword evidence="3" id="KW-1185">Reference proteome</keyword>
<feature type="compositionally biased region" description="Low complexity" evidence="1">
    <location>
        <begin position="102"/>
        <end position="115"/>
    </location>
</feature>
<dbReference type="EMBL" id="NPHW01004057">
    <property type="protein sequence ID" value="OXV08526.1"/>
    <property type="molecule type" value="Genomic_DNA"/>
</dbReference>
<name>A0A232LWM7_9EURO</name>
<comment type="caution">
    <text evidence="2">The sequence shown here is derived from an EMBL/GenBank/DDBJ whole genome shotgun (WGS) entry which is preliminary data.</text>
</comment>
<organism evidence="2 3">
    <name type="scientific">Elaphomyces granulatus</name>
    <dbReference type="NCBI Taxonomy" id="519963"/>
    <lineage>
        <taxon>Eukaryota</taxon>
        <taxon>Fungi</taxon>
        <taxon>Dikarya</taxon>
        <taxon>Ascomycota</taxon>
        <taxon>Pezizomycotina</taxon>
        <taxon>Eurotiomycetes</taxon>
        <taxon>Eurotiomycetidae</taxon>
        <taxon>Eurotiales</taxon>
        <taxon>Elaphomycetaceae</taxon>
        <taxon>Elaphomyces</taxon>
    </lineage>
</organism>
<accession>A0A232LWM7</accession>
<evidence type="ECO:0000313" key="2">
    <source>
        <dbReference type="EMBL" id="OXV08526.1"/>
    </source>
</evidence>
<protein>
    <submittedName>
        <fullName evidence="2">Uncharacterized protein</fullName>
    </submittedName>
</protein>
<evidence type="ECO:0000256" key="1">
    <source>
        <dbReference type="SAM" id="MobiDB-lite"/>
    </source>
</evidence>
<sequence length="256" mass="28650">MAEYFASITSPSAFGHAFQRRFKDHPYNFNKIPASSSWSLDELLVCRVVCSTTEFTPVPQVVFDVPAIKRLIKGPELDRTRTSTELLQKYLRDLQELGPFPSSLCSGLRSRSRNPPSRPGMVDSESMQITPDSPSEAPSSQSSSSGSYHQNERFHPVPEDATIEVARAFIQHVLLHIPSQKTVSASGATLDAPPDPLIEFSGVRKQRSMAFAGNRTIQATADGELEFWVWNATHHRYNLEPARRLALLEAKLREDR</sequence>
<evidence type="ECO:0000313" key="3">
    <source>
        <dbReference type="Proteomes" id="UP000243515"/>
    </source>
</evidence>
<reference evidence="2 3" key="1">
    <citation type="journal article" date="2015" name="Environ. Microbiol.">
        <title>Metagenome sequence of Elaphomyces granulatus from sporocarp tissue reveals Ascomycota ectomycorrhizal fingerprints of genome expansion and a Proteobacteria-rich microbiome.</title>
        <authorList>
            <person name="Quandt C.A."/>
            <person name="Kohler A."/>
            <person name="Hesse C.N."/>
            <person name="Sharpton T.J."/>
            <person name="Martin F."/>
            <person name="Spatafora J.W."/>
        </authorList>
    </citation>
    <scope>NUCLEOTIDE SEQUENCE [LARGE SCALE GENOMIC DNA]</scope>
    <source>
        <strain evidence="2 3">OSC145934</strain>
    </source>
</reference>
<proteinExistence type="predicted"/>
<feature type="compositionally biased region" description="Low complexity" evidence="1">
    <location>
        <begin position="131"/>
        <end position="147"/>
    </location>
</feature>
<dbReference type="Proteomes" id="UP000243515">
    <property type="component" value="Unassembled WGS sequence"/>
</dbReference>
<gene>
    <name evidence="2" type="ORF">Egran_03711</name>
</gene>